<organism evidence="5 6">
    <name type="scientific">Lyngbya aestuarii BL J</name>
    <dbReference type="NCBI Taxonomy" id="1348334"/>
    <lineage>
        <taxon>Bacteria</taxon>
        <taxon>Bacillati</taxon>
        <taxon>Cyanobacteriota</taxon>
        <taxon>Cyanophyceae</taxon>
        <taxon>Oscillatoriophycideae</taxon>
        <taxon>Oscillatoriales</taxon>
        <taxon>Microcoleaceae</taxon>
        <taxon>Lyngbya</taxon>
    </lineage>
</organism>
<dbReference type="AlphaFoldDB" id="U7QG64"/>
<evidence type="ECO:0000313" key="5">
    <source>
        <dbReference type="EMBL" id="ERT06944.1"/>
    </source>
</evidence>
<dbReference type="Proteomes" id="UP000017127">
    <property type="component" value="Unassembled WGS sequence"/>
</dbReference>
<protein>
    <recommendedName>
        <fullName evidence="2">Circadian clock oscillator protein KaiA</fullName>
    </recommendedName>
</protein>
<proteinExistence type="predicted"/>
<comment type="caution">
    <text evidence="5">The sequence shown here is derived from an EMBL/GenBank/DDBJ whole genome shotgun (WGS) entry which is preliminary data.</text>
</comment>
<evidence type="ECO:0000256" key="2">
    <source>
        <dbReference type="ARBA" id="ARBA00034852"/>
    </source>
</evidence>
<sequence length="322" mass="36661">MLVKETGSLSDSLAGNLTSTHAAVWRPHLSICVFVPSESIADSVMSSLQSDRYAVTLVDSVEELLQYVSQEREQLDCLIVQVDMDLTLLVDQFQQQGISLPTVILDPQIKSSQPTAQSETSASTQSFSDSLNYIYHSSEVRMGVNQLNQISGYVDKAISQFITQAVTTRLTDDSLDVDTPTELTNFIMRQQKRLADKLHERLGYLGVYYKRSSQNFLRNLPPAERQELLEQLKLKYRQIVLSYFSGDPALNNKIDEYVNIAFFADVPVTRIVEIHMELMDNFSKQLKLEGRSEDVLLDYRLTLIDMVAHLCEMYRRSIPRES</sequence>
<name>U7QG64_9CYAN</name>
<dbReference type="InterPro" id="IPR011648">
    <property type="entry name" value="Circadian_clock_KaiA"/>
</dbReference>
<dbReference type="Gene3D" id="1.10.1240.30">
    <property type="entry name" value="KaiA/RbsU domain"/>
    <property type="match status" value="1"/>
</dbReference>
<dbReference type="PROSITE" id="PS51431">
    <property type="entry name" value="KAIA_C"/>
    <property type="match status" value="1"/>
</dbReference>
<feature type="domain" description="KaiA N-terminal" evidence="3">
    <location>
        <begin position="25"/>
        <end position="202"/>
    </location>
</feature>
<dbReference type="EMBL" id="AUZM01000028">
    <property type="protein sequence ID" value="ERT06944.1"/>
    <property type="molecule type" value="Genomic_DNA"/>
</dbReference>
<evidence type="ECO:0000313" key="6">
    <source>
        <dbReference type="Proteomes" id="UP000017127"/>
    </source>
</evidence>
<dbReference type="InterPro" id="IPR020856">
    <property type="entry name" value="Circadian_clock_protein_KaiA_C"/>
</dbReference>
<evidence type="ECO:0000256" key="1">
    <source>
        <dbReference type="ARBA" id="ARBA00023108"/>
    </source>
</evidence>
<dbReference type="RefSeq" id="WP_023066844.1">
    <property type="nucleotide sequence ID" value="NZ_AUZM01000028.1"/>
</dbReference>
<dbReference type="InterPro" id="IPR020844">
    <property type="entry name" value="Circadian_clock_KaiA_N"/>
</dbReference>
<dbReference type="PATRIC" id="fig|1348334.3.peg.2959"/>
<evidence type="ECO:0000259" key="3">
    <source>
        <dbReference type="PROSITE" id="PS51430"/>
    </source>
</evidence>
<dbReference type="GO" id="GO:0007623">
    <property type="term" value="P:circadian rhythm"/>
    <property type="evidence" value="ECO:0007669"/>
    <property type="project" value="InterPro"/>
</dbReference>
<keyword evidence="1" id="KW-0090">Biological rhythms</keyword>
<feature type="domain" description="KaiA C-terminal" evidence="4">
    <location>
        <begin position="212"/>
        <end position="320"/>
    </location>
</feature>
<dbReference type="InterPro" id="IPR011006">
    <property type="entry name" value="CheY-like_superfamily"/>
</dbReference>
<dbReference type="Pfam" id="PF21714">
    <property type="entry name" value="KaiA_N"/>
    <property type="match status" value="1"/>
</dbReference>
<dbReference type="SMART" id="SM01247">
    <property type="entry name" value="KaiA"/>
    <property type="match status" value="1"/>
</dbReference>
<accession>U7QG64</accession>
<dbReference type="SUPFAM" id="SSF101215">
    <property type="entry name" value="KaiA/RbsU domain"/>
    <property type="match status" value="1"/>
</dbReference>
<dbReference type="PROSITE" id="PS51430">
    <property type="entry name" value="KAIA_N"/>
    <property type="match status" value="1"/>
</dbReference>
<dbReference type="SUPFAM" id="SSF52172">
    <property type="entry name" value="CheY-like"/>
    <property type="match status" value="1"/>
</dbReference>
<gene>
    <name evidence="5" type="primary">kaiA</name>
    <name evidence="5" type="ORF">M595_3057</name>
</gene>
<dbReference type="Gene3D" id="3.40.50.2300">
    <property type="match status" value="1"/>
</dbReference>
<evidence type="ECO:0000259" key="4">
    <source>
        <dbReference type="PROSITE" id="PS51431"/>
    </source>
</evidence>
<dbReference type="InterPro" id="IPR017944">
    <property type="entry name" value="KaiA/RbsU_helical_domain_sf"/>
</dbReference>
<dbReference type="Pfam" id="PF07688">
    <property type="entry name" value="KaiA"/>
    <property type="match status" value="1"/>
</dbReference>
<reference evidence="5 6" key="1">
    <citation type="journal article" date="2013" name="Front. Microbiol.">
        <title>Comparative genomic analyses of the cyanobacterium, Lyngbya aestuarii BL J, a powerful hydrogen producer.</title>
        <authorList>
            <person name="Kothari A."/>
            <person name="Vaughn M."/>
            <person name="Garcia-Pichel F."/>
        </authorList>
    </citation>
    <scope>NUCLEOTIDE SEQUENCE [LARGE SCALE GENOMIC DNA]</scope>
    <source>
        <strain evidence="5 6">BL J</strain>
    </source>
</reference>
<keyword evidence="6" id="KW-1185">Reference proteome</keyword>